<dbReference type="GO" id="GO:0016020">
    <property type="term" value="C:membrane"/>
    <property type="evidence" value="ECO:0007669"/>
    <property type="project" value="UniProtKB-SubCell"/>
</dbReference>
<evidence type="ECO:0000313" key="8">
    <source>
        <dbReference type="Proteomes" id="UP000254209"/>
    </source>
</evidence>
<feature type="transmembrane region" description="Helical" evidence="6">
    <location>
        <begin position="518"/>
        <end position="538"/>
    </location>
</feature>
<gene>
    <name evidence="7" type="ORF">NCTC10283_02443</name>
</gene>
<evidence type="ECO:0000256" key="4">
    <source>
        <dbReference type="ARBA" id="ARBA00022989"/>
    </source>
</evidence>
<feature type="transmembrane region" description="Helical" evidence="6">
    <location>
        <begin position="603"/>
        <end position="630"/>
    </location>
</feature>
<keyword evidence="3 6" id="KW-0812">Transmembrane</keyword>
<feature type="transmembrane region" description="Helical" evidence="6">
    <location>
        <begin position="261"/>
        <end position="281"/>
    </location>
</feature>
<keyword evidence="5 6" id="KW-0472">Membrane</keyword>
<dbReference type="InterPro" id="IPR004814">
    <property type="entry name" value="Oligopep_transpt"/>
</dbReference>
<evidence type="ECO:0000313" key="7">
    <source>
        <dbReference type="EMBL" id="SSY80879.1"/>
    </source>
</evidence>
<evidence type="ECO:0000256" key="5">
    <source>
        <dbReference type="ARBA" id="ARBA00023136"/>
    </source>
</evidence>
<evidence type="ECO:0000256" key="2">
    <source>
        <dbReference type="ARBA" id="ARBA00022448"/>
    </source>
</evidence>
<dbReference type="NCBIfam" id="TIGR00728">
    <property type="entry name" value="OPT_sfam"/>
    <property type="match status" value="1"/>
</dbReference>
<feature type="transmembrane region" description="Helical" evidence="6">
    <location>
        <begin position="414"/>
        <end position="434"/>
    </location>
</feature>
<dbReference type="Proteomes" id="UP000254209">
    <property type="component" value="Unassembled WGS sequence"/>
</dbReference>
<organism evidence="7 8">
    <name type="scientific">Alysiella crassa</name>
    <dbReference type="NCBI Taxonomy" id="153491"/>
    <lineage>
        <taxon>Bacteria</taxon>
        <taxon>Pseudomonadati</taxon>
        <taxon>Pseudomonadota</taxon>
        <taxon>Betaproteobacteria</taxon>
        <taxon>Neisseriales</taxon>
        <taxon>Neisseriaceae</taxon>
        <taxon>Alysiella</taxon>
    </lineage>
</organism>
<dbReference type="PANTHER" id="PTHR31645:SF0">
    <property type="entry name" value="OLIGOPEPTIDE TRANSPORTER YGL114W-RELATED"/>
    <property type="match status" value="1"/>
</dbReference>
<name>A0A376BVD6_9NEIS</name>
<feature type="transmembrane region" description="Helical" evidence="6">
    <location>
        <begin position="315"/>
        <end position="336"/>
    </location>
</feature>
<protein>
    <submittedName>
        <fullName evidence="7">Oligopeptide transporter, OPT family</fullName>
    </submittedName>
</protein>
<comment type="subcellular location">
    <subcellularLocation>
        <location evidence="1">Membrane</location>
        <topology evidence="1">Multi-pass membrane protein</topology>
    </subcellularLocation>
</comment>
<feature type="transmembrane region" description="Helical" evidence="6">
    <location>
        <begin position="195"/>
        <end position="214"/>
    </location>
</feature>
<dbReference type="AlphaFoldDB" id="A0A376BVD6"/>
<feature type="transmembrane region" description="Helical" evidence="6">
    <location>
        <begin position="642"/>
        <end position="665"/>
    </location>
</feature>
<evidence type="ECO:0000256" key="1">
    <source>
        <dbReference type="ARBA" id="ARBA00004141"/>
    </source>
</evidence>
<keyword evidence="4 6" id="KW-1133">Transmembrane helix</keyword>
<feature type="transmembrane region" description="Helical" evidence="6">
    <location>
        <begin position="101"/>
        <end position="122"/>
    </location>
</feature>
<dbReference type="EMBL" id="UFSO01000003">
    <property type="protein sequence ID" value="SSY80879.1"/>
    <property type="molecule type" value="Genomic_DNA"/>
</dbReference>
<feature type="transmembrane region" description="Helical" evidence="6">
    <location>
        <begin position="72"/>
        <end position="95"/>
    </location>
</feature>
<feature type="transmembrane region" description="Helical" evidence="6">
    <location>
        <begin position="12"/>
        <end position="34"/>
    </location>
</feature>
<proteinExistence type="predicted"/>
<dbReference type="InterPro" id="IPR045035">
    <property type="entry name" value="YSL-like"/>
</dbReference>
<dbReference type="RefSeq" id="WP_051968368.1">
    <property type="nucleotide sequence ID" value="NZ_CP091519.2"/>
</dbReference>
<feature type="transmembrane region" description="Helical" evidence="6">
    <location>
        <begin position="162"/>
        <end position="183"/>
    </location>
</feature>
<reference evidence="7 8" key="1">
    <citation type="submission" date="2018-06" db="EMBL/GenBank/DDBJ databases">
        <authorList>
            <consortium name="Pathogen Informatics"/>
            <person name="Doyle S."/>
        </authorList>
    </citation>
    <scope>NUCLEOTIDE SEQUENCE [LARGE SCALE GENOMIC DNA]</scope>
    <source>
        <strain evidence="7 8">NCTC10283</strain>
    </source>
</reference>
<dbReference type="PANTHER" id="PTHR31645">
    <property type="entry name" value="OLIGOPEPTIDE TRANSPORTER YGL114W-RELATED"/>
    <property type="match status" value="1"/>
</dbReference>
<evidence type="ECO:0000256" key="6">
    <source>
        <dbReference type="SAM" id="Phobius"/>
    </source>
</evidence>
<feature type="transmembrane region" description="Helical" evidence="6">
    <location>
        <begin position="342"/>
        <end position="369"/>
    </location>
</feature>
<sequence>MTASTLKEMRELTLRGTILGALITVVFTASNVYLGLKVGLTFASSIPAAVISMAVLKFFAGSNILENNMVQTQASAAGTLSAVIFVLPGLLMMGYWQGFPFWQSMLICATGGILGVIFTIPLRYVMVVNSDLPYPEGVAAAEILKAGNHEEGKTGNTGAKEIFAGSLVAGLVSFATNGLRLVADSASVWFKAGNAIFQLPMGFSLALLGAGYLVGIVGGMAILAGIAFTWLVAVPYFTAAAPMPADAEMAGYAMGVWKTKVRFIGVGVIGIAAIWTLITLLKPMMEGMRQSFAALKNPQAAQQTERTAQDLSPKAMIQITLATIVVIMCVLAYFVQAAPVSMGMAVALVLACTVLAVGIGFFVAAACGYMAGLVGSSSSPISGIGIISVVITSLVLMFMGKMGGMFDMQGGEQFLTALTIFTASIVLAVATISNDNLQDLKTGYLVKATPWRQQVALLIGCVVGAAVIAPVLEMLYHAYGFTGAMPRENMDAAQALSAPQATLMTTIAKGIFSGDLEWNYIFMGIGLGIAVIIADTLIKRSSGNRFALPALAVGMGIYLPPSVNMPIVIGAIIAWLVAKHVAKKAAAQGVSATEAHSKSERHATLFAAGLIVGESLVGVVLAFIIVASVTSGGSDAPLALNLANWGTIAEWLGLLAFVIGAILFAKRSAKIK</sequence>
<feature type="transmembrane region" description="Helical" evidence="6">
    <location>
        <begin position="221"/>
        <end position="241"/>
    </location>
</feature>
<keyword evidence="8" id="KW-1185">Reference proteome</keyword>
<keyword evidence="2" id="KW-0813">Transport</keyword>
<accession>A0A376BVD6</accession>
<evidence type="ECO:0000256" key="3">
    <source>
        <dbReference type="ARBA" id="ARBA00022692"/>
    </source>
</evidence>
<feature type="transmembrane region" description="Helical" evidence="6">
    <location>
        <begin position="455"/>
        <end position="479"/>
    </location>
</feature>
<dbReference type="InterPro" id="IPR004813">
    <property type="entry name" value="OPT"/>
</dbReference>
<dbReference type="GO" id="GO:0035673">
    <property type="term" value="F:oligopeptide transmembrane transporter activity"/>
    <property type="evidence" value="ECO:0007669"/>
    <property type="project" value="InterPro"/>
</dbReference>
<feature type="transmembrane region" description="Helical" evidence="6">
    <location>
        <begin position="381"/>
        <end position="402"/>
    </location>
</feature>
<feature type="transmembrane region" description="Helical" evidence="6">
    <location>
        <begin position="40"/>
        <end position="60"/>
    </location>
</feature>
<dbReference type="Pfam" id="PF03169">
    <property type="entry name" value="OPT"/>
    <property type="match status" value="1"/>
</dbReference>
<dbReference type="OrthoDB" id="9809340at2"/>
<dbReference type="NCBIfam" id="TIGR00733">
    <property type="entry name" value="OPT family oligopeptide transporter"/>
    <property type="match status" value="1"/>
</dbReference>